<keyword evidence="6" id="KW-1185">Reference proteome</keyword>
<dbReference type="GO" id="GO:0032259">
    <property type="term" value="P:methylation"/>
    <property type="evidence" value="ECO:0007669"/>
    <property type="project" value="UniProtKB-KW"/>
</dbReference>
<name>E6WQR4_PSEUU</name>
<proteinExistence type="predicted"/>
<sequence>MRIFGKGAQGAEPRIERSSVERFFEERAGKLSQVGALKAVLYQDKHPDLAERRDAAEKARIRPLLRLAGHERVLDVGSGTGRWTDELASSVAYYHGIDFSAGLVEYARQRHPPGPRVGFTVASADDYSLESLGVGEPFDVILCCGVMIYLNDDEVDRALRCMAEVCAPQARIVLREPVGIADRLTISEHYSDEMEQTYNAIYRTEEELIRRIGHELGTRGFHVSDAGDVYEAALNNRAETIQRWFVMERP</sequence>
<evidence type="ECO:0000256" key="3">
    <source>
        <dbReference type="ARBA" id="ARBA00022691"/>
    </source>
</evidence>
<dbReference type="eggNOG" id="COG0500">
    <property type="taxonomic scope" value="Bacteria"/>
</dbReference>
<feature type="domain" description="Methyltransferase" evidence="4">
    <location>
        <begin position="73"/>
        <end position="168"/>
    </location>
</feature>
<dbReference type="KEGG" id="psu:Psesu_0657"/>
<dbReference type="Pfam" id="PF13649">
    <property type="entry name" value="Methyltransf_25"/>
    <property type="match status" value="1"/>
</dbReference>
<evidence type="ECO:0000259" key="4">
    <source>
        <dbReference type="Pfam" id="PF13649"/>
    </source>
</evidence>
<dbReference type="PANTHER" id="PTHR43464:SF19">
    <property type="entry name" value="UBIQUINONE BIOSYNTHESIS O-METHYLTRANSFERASE, MITOCHONDRIAL"/>
    <property type="match status" value="1"/>
</dbReference>
<protein>
    <submittedName>
        <fullName evidence="5">Methyltransferase type 12</fullName>
    </submittedName>
</protein>
<dbReference type="GO" id="GO:0008168">
    <property type="term" value="F:methyltransferase activity"/>
    <property type="evidence" value="ECO:0007669"/>
    <property type="project" value="UniProtKB-KW"/>
</dbReference>
<accession>E6WQR4</accession>
<keyword evidence="2 5" id="KW-0808">Transferase</keyword>
<dbReference type="InterPro" id="IPR041698">
    <property type="entry name" value="Methyltransf_25"/>
</dbReference>
<dbReference type="EMBL" id="CP002446">
    <property type="protein sequence ID" value="ADV26513.1"/>
    <property type="molecule type" value="Genomic_DNA"/>
</dbReference>
<dbReference type="InterPro" id="IPR029063">
    <property type="entry name" value="SAM-dependent_MTases_sf"/>
</dbReference>
<keyword evidence="3" id="KW-0949">S-adenosyl-L-methionine</keyword>
<dbReference type="AlphaFoldDB" id="E6WQR4"/>
<dbReference type="PANTHER" id="PTHR43464">
    <property type="entry name" value="METHYLTRANSFERASE"/>
    <property type="match status" value="1"/>
</dbReference>
<organism evidence="5 6">
    <name type="scientific">Pseudoxanthomonas suwonensis (strain 11-1)</name>
    <dbReference type="NCBI Taxonomy" id="743721"/>
    <lineage>
        <taxon>Bacteria</taxon>
        <taxon>Pseudomonadati</taxon>
        <taxon>Pseudomonadota</taxon>
        <taxon>Gammaproteobacteria</taxon>
        <taxon>Lysobacterales</taxon>
        <taxon>Lysobacteraceae</taxon>
        <taxon>Pseudoxanthomonas</taxon>
    </lineage>
</organism>
<dbReference type="Gene3D" id="3.40.50.150">
    <property type="entry name" value="Vaccinia Virus protein VP39"/>
    <property type="match status" value="1"/>
</dbReference>
<gene>
    <name evidence="5" type="ordered locus">Psesu_0657</name>
</gene>
<dbReference type="RefSeq" id="WP_013534343.1">
    <property type="nucleotide sequence ID" value="NC_014924.1"/>
</dbReference>
<evidence type="ECO:0000256" key="2">
    <source>
        <dbReference type="ARBA" id="ARBA00022679"/>
    </source>
</evidence>
<dbReference type="HOGENOM" id="CLU_1128184_0_0_6"/>
<keyword evidence="1 5" id="KW-0489">Methyltransferase</keyword>
<dbReference type="CDD" id="cd02440">
    <property type="entry name" value="AdoMet_MTases"/>
    <property type="match status" value="1"/>
</dbReference>
<dbReference type="SUPFAM" id="SSF53335">
    <property type="entry name" value="S-adenosyl-L-methionine-dependent methyltransferases"/>
    <property type="match status" value="1"/>
</dbReference>
<evidence type="ECO:0000313" key="6">
    <source>
        <dbReference type="Proteomes" id="UP000008632"/>
    </source>
</evidence>
<dbReference type="STRING" id="743721.Psesu_0657"/>
<reference evidence="5 6" key="1">
    <citation type="submission" date="2011-01" db="EMBL/GenBank/DDBJ databases">
        <title>Complete sequence of Pseudoxanthomonas suwonensis 11-1.</title>
        <authorList>
            <consortium name="US DOE Joint Genome Institute"/>
            <person name="Lucas S."/>
            <person name="Copeland A."/>
            <person name="Lapidus A."/>
            <person name="Cheng J.-F."/>
            <person name="Goodwin L."/>
            <person name="Pitluck S."/>
            <person name="Teshima H."/>
            <person name="Detter J.C."/>
            <person name="Han C."/>
            <person name="Tapia R."/>
            <person name="Land M."/>
            <person name="Hauser L."/>
            <person name="Kyrpides N."/>
            <person name="Ivanova N."/>
            <person name="Ovchinnikova G."/>
            <person name="Siebers A.K."/>
            <person name="Allgaier M."/>
            <person name="Thelen M.P."/>
            <person name="Hugenholtz P."/>
            <person name="Gladden J."/>
            <person name="Woyke T."/>
        </authorList>
    </citation>
    <scope>NUCLEOTIDE SEQUENCE [LARGE SCALE GENOMIC DNA]</scope>
    <source>
        <strain evidence="6">11-1</strain>
    </source>
</reference>
<dbReference type="Proteomes" id="UP000008632">
    <property type="component" value="Chromosome"/>
</dbReference>
<evidence type="ECO:0000313" key="5">
    <source>
        <dbReference type="EMBL" id="ADV26513.1"/>
    </source>
</evidence>
<dbReference type="OrthoDB" id="9801609at2"/>
<evidence type="ECO:0000256" key="1">
    <source>
        <dbReference type="ARBA" id="ARBA00022603"/>
    </source>
</evidence>